<keyword evidence="4" id="KW-0547">Nucleotide-binding</keyword>
<evidence type="ECO:0000256" key="3">
    <source>
        <dbReference type="ARBA" id="ARBA00022679"/>
    </source>
</evidence>
<keyword evidence="5" id="KW-0418">Kinase</keyword>
<evidence type="ECO:0000256" key="9">
    <source>
        <dbReference type="SAM" id="MobiDB-lite"/>
    </source>
</evidence>
<organism evidence="10 11">
    <name type="scientific">Artemisia annua</name>
    <name type="common">Sweet wormwood</name>
    <dbReference type="NCBI Taxonomy" id="35608"/>
    <lineage>
        <taxon>Eukaryota</taxon>
        <taxon>Viridiplantae</taxon>
        <taxon>Streptophyta</taxon>
        <taxon>Embryophyta</taxon>
        <taxon>Tracheophyta</taxon>
        <taxon>Spermatophyta</taxon>
        <taxon>Magnoliopsida</taxon>
        <taxon>eudicotyledons</taxon>
        <taxon>Gunneridae</taxon>
        <taxon>Pentapetalae</taxon>
        <taxon>asterids</taxon>
        <taxon>campanulids</taxon>
        <taxon>Asterales</taxon>
        <taxon>Asteraceae</taxon>
        <taxon>Asteroideae</taxon>
        <taxon>Anthemideae</taxon>
        <taxon>Artemisiinae</taxon>
        <taxon>Artemisia</taxon>
    </lineage>
</organism>
<keyword evidence="2" id="KW-0723">Serine/threonine-protein kinase</keyword>
<comment type="catalytic activity">
    <reaction evidence="8">
        <text>L-seryl-[protein] + ATP = O-phospho-L-seryl-[protein] + ADP + H(+)</text>
        <dbReference type="Rhea" id="RHEA:17989"/>
        <dbReference type="Rhea" id="RHEA-COMP:9863"/>
        <dbReference type="Rhea" id="RHEA-COMP:11604"/>
        <dbReference type="ChEBI" id="CHEBI:15378"/>
        <dbReference type="ChEBI" id="CHEBI:29999"/>
        <dbReference type="ChEBI" id="CHEBI:30616"/>
        <dbReference type="ChEBI" id="CHEBI:83421"/>
        <dbReference type="ChEBI" id="CHEBI:456216"/>
        <dbReference type="EC" id="2.7.11.1"/>
    </reaction>
</comment>
<name>A0A2U1KSW9_ARTAN</name>
<dbReference type="AlphaFoldDB" id="A0A2U1KSW9"/>
<dbReference type="PANTHER" id="PTHR22967:SF57">
    <property type="entry name" value="AUXILIN, ISOFORM A-RELATED"/>
    <property type="match status" value="1"/>
</dbReference>
<evidence type="ECO:0000256" key="7">
    <source>
        <dbReference type="ARBA" id="ARBA00047899"/>
    </source>
</evidence>
<evidence type="ECO:0000256" key="4">
    <source>
        <dbReference type="ARBA" id="ARBA00022741"/>
    </source>
</evidence>
<feature type="compositionally biased region" description="Low complexity" evidence="9">
    <location>
        <begin position="103"/>
        <end position="112"/>
    </location>
</feature>
<keyword evidence="6" id="KW-0067">ATP-binding</keyword>
<evidence type="ECO:0000256" key="8">
    <source>
        <dbReference type="ARBA" id="ARBA00048679"/>
    </source>
</evidence>
<feature type="compositionally biased region" description="Polar residues" evidence="9">
    <location>
        <begin position="16"/>
        <end position="30"/>
    </location>
</feature>
<dbReference type="EMBL" id="PKPP01014279">
    <property type="protein sequence ID" value="PWA39841.1"/>
    <property type="molecule type" value="Genomic_DNA"/>
</dbReference>
<dbReference type="GO" id="GO:0004674">
    <property type="term" value="F:protein serine/threonine kinase activity"/>
    <property type="evidence" value="ECO:0007669"/>
    <property type="project" value="UniProtKB-KW"/>
</dbReference>
<dbReference type="EC" id="2.7.11.1" evidence="1"/>
<comment type="catalytic activity">
    <reaction evidence="7">
        <text>L-threonyl-[protein] + ATP = O-phospho-L-threonyl-[protein] + ADP + H(+)</text>
        <dbReference type="Rhea" id="RHEA:46608"/>
        <dbReference type="Rhea" id="RHEA-COMP:11060"/>
        <dbReference type="Rhea" id="RHEA-COMP:11605"/>
        <dbReference type="ChEBI" id="CHEBI:15378"/>
        <dbReference type="ChEBI" id="CHEBI:30013"/>
        <dbReference type="ChEBI" id="CHEBI:30616"/>
        <dbReference type="ChEBI" id="CHEBI:61977"/>
        <dbReference type="ChEBI" id="CHEBI:456216"/>
        <dbReference type="EC" id="2.7.11.1"/>
    </reaction>
</comment>
<feature type="region of interest" description="Disordered" evidence="9">
    <location>
        <begin position="1"/>
        <end position="35"/>
    </location>
</feature>
<dbReference type="OrthoDB" id="1726810at2759"/>
<dbReference type="Proteomes" id="UP000245207">
    <property type="component" value="Unassembled WGS sequence"/>
</dbReference>
<dbReference type="STRING" id="35608.A0A2U1KSW9"/>
<keyword evidence="11" id="KW-1185">Reference proteome</keyword>
<proteinExistence type="predicted"/>
<keyword evidence="3" id="KW-0808">Transferase</keyword>
<evidence type="ECO:0000256" key="1">
    <source>
        <dbReference type="ARBA" id="ARBA00012513"/>
    </source>
</evidence>
<evidence type="ECO:0000313" key="11">
    <source>
        <dbReference type="Proteomes" id="UP000245207"/>
    </source>
</evidence>
<sequence>MKVTGFMKSASKANPMPNNKVQPSPRSAVSSRKEELLEAEVAKLKEQLKQANIEKSELNSEYEKLSTICRSQRQQLHGIKQALASSTPPDKSTYKSQSSPEIQQQRSSNRSSLNPDQSSWQAFPEDPKTPNLVTNDYLKPVKTRNSQHNKAAATVTDARSSVTAPVINLNQSQCTGGIRKSERHLTSQPPGWAAF</sequence>
<evidence type="ECO:0000256" key="6">
    <source>
        <dbReference type="ARBA" id="ARBA00022840"/>
    </source>
</evidence>
<feature type="region of interest" description="Disordered" evidence="9">
    <location>
        <begin position="79"/>
        <end position="135"/>
    </location>
</feature>
<evidence type="ECO:0000256" key="5">
    <source>
        <dbReference type="ARBA" id="ARBA00022777"/>
    </source>
</evidence>
<dbReference type="GO" id="GO:0005737">
    <property type="term" value="C:cytoplasm"/>
    <property type="evidence" value="ECO:0007669"/>
    <property type="project" value="TreeGrafter"/>
</dbReference>
<dbReference type="GO" id="GO:0005524">
    <property type="term" value="F:ATP binding"/>
    <property type="evidence" value="ECO:0007669"/>
    <property type="project" value="UniProtKB-KW"/>
</dbReference>
<evidence type="ECO:0000313" key="10">
    <source>
        <dbReference type="EMBL" id="PWA39841.1"/>
    </source>
</evidence>
<gene>
    <name evidence="10" type="ORF">CTI12_AA541850</name>
</gene>
<dbReference type="PANTHER" id="PTHR22967">
    <property type="entry name" value="SERINE/THREONINE PROTEIN KINASE"/>
    <property type="match status" value="1"/>
</dbReference>
<comment type="caution">
    <text evidence="10">The sequence shown here is derived from an EMBL/GenBank/DDBJ whole genome shotgun (WGS) entry which is preliminary data.</text>
</comment>
<evidence type="ECO:0000256" key="2">
    <source>
        <dbReference type="ARBA" id="ARBA00022527"/>
    </source>
</evidence>
<feature type="compositionally biased region" description="Polar residues" evidence="9">
    <location>
        <begin position="83"/>
        <end position="102"/>
    </location>
</feature>
<protein>
    <recommendedName>
        <fullName evidence="1">non-specific serine/threonine protein kinase</fullName>
        <ecNumber evidence="1">2.7.11.1</ecNumber>
    </recommendedName>
</protein>
<accession>A0A2U1KSW9</accession>
<reference evidence="10 11" key="1">
    <citation type="journal article" date="2018" name="Mol. Plant">
        <title>The genome of Artemisia annua provides insight into the evolution of Asteraceae family and artemisinin biosynthesis.</title>
        <authorList>
            <person name="Shen Q."/>
            <person name="Zhang L."/>
            <person name="Liao Z."/>
            <person name="Wang S."/>
            <person name="Yan T."/>
            <person name="Shi P."/>
            <person name="Liu M."/>
            <person name="Fu X."/>
            <person name="Pan Q."/>
            <person name="Wang Y."/>
            <person name="Lv Z."/>
            <person name="Lu X."/>
            <person name="Zhang F."/>
            <person name="Jiang W."/>
            <person name="Ma Y."/>
            <person name="Chen M."/>
            <person name="Hao X."/>
            <person name="Li L."/>
            <person name="Tang Y."/>
            <person name="Lv G."/>
            <person name="Zhou Y."/>
            <person name="Sun X."/>
            <person name="Brodelius P.E."/>
            <person name="Rose J.K.C."/>
            <person name="Tang K."/>
        </authorList>
    </citation>
    <scope>NUCLEOTIDE SEQUENCE [LARGE SCALE GENOMIC DNA]</scope>
    <source>
        <strain evidence="11">cv. Huhao1</strain>
        <tissue evidence="10">Leaf</tissue>
    </source>
</reference>